<dbReference type="Proteomes" id="UP001476798">
    <property type="component" value="Unassembled WGS sequence"/>
</dbReference>
<keyword evidence="8 10" id="KW-0539">Nucleus</keyword>
<comment type="subcellular location">
    <subcellularLocation>
        <location evidence="1 10 11">Nucleus</location>
    </subcellularLocation>
</comment>
<evidence type="ECO:0000313" key="16">
    <source>
        <dbReference type="Proteomes" id="UP001476798"/>
    </source>
</evidence>
<dbReference type="Gene3D" id="3.30.160.60">
    <property type="entry name" value="Classic Zinc Finger"/>
    <property type="match status" value="2"/>
</dbReference>
<dbReference type="InterPro" id="IPR009057">
    <property type="entry name" value="Homeodomain-like_sf"/>
</dbReference>
<dbReference type="InterPro" id="IPR051968">
    <property type="entry name" value="ZnFinger_Homeobox_TR"/>
</dbReference>
<protein>
    <recommendedName>
        <fullName evidence="17">Zinc finger homeobox 2</fullName>
    </recommendedName>
</protein>
<feature type="region of interest" description="Disordered" evidence="12">
    <location>
        <begin position="262"/>
        <end position="342"/>
    </location>
</feature>
<organism evidence="15 16">
    <name type="scientific">Goodea atripinnis</name>
    <dbReference type="NCBI Taxonomy" id="208336"/>
    <lineage>
        <taxon>Eukaryota</taxon>
        <taxon>Metazoa</taxon>
        <taxon>Chordata</taxon>
        <taxon>Craniata</taxon>
        <taxon>Vertebrata</taxon>
        <taxon>Euteleostomi</taxon>
        <taxon>Actinopterygii</taxon>
        <taxon>Neopterygii</taxon>
        <taxon>Teleostei</taxon>
        <taxon>Neoteleostei</taxon>
        <taxon>Acanthomorphata</taxon>
        <taxon>Ovalentaria</taxon>
        <taxon>Atherinomorphae</taxon>
        <taxon>Cyprinodontiformes</taxon>
        <taxon>Goodeidae</taxon>
        <taxon>Goodea</taxon>
    </lineage>
</organism>
<dbReference type="InterPro" id="IPR013087">
    <property type="entry name" value="Znf_C2H2_type"/>
</dbReference>
<keyword evidence="5" id="KW-0862">Zinc</keyword>
<dbReference type="SMART" id="SM00355">
    <property type="entry name" value="ZnF_C2H2"/>
    <property type="match status" value="8"/>
</dbReference>
<feature type="compositionally biased region" description="Basic and acidic residues" evidence="12">
    <location>
        <begin position="283"/>
        <end position="300"/>
    </location>
</feature>
<feature type="compositionally biased region" description="Low complexity" evidence="12">
    <location>
        <begin position="318"/>
        <end position="334"/>
    </location>
</feature>
<feature type="region of interest" description="Disordered" evidence="12">
    <location>
        <begin position="1090"/>
        <end position="1158"/>
    </location>
</feature>
<evidence type="ECO:0000256" key="6">
    <source>
        <dbReference type="ARBA" id="ARBA00023125"/>
    </source>
</evidence>
<feature type="compositionally biased region" description="Basic and acidic residues" evidence="12">
    <location>
        <begin position="578"/>
        <end position="598"/>
    </location>
</feature>
<accession>A0ABV0NQT9</accession>
<keyword evidence="3" id="KW-0677">Repeat</keyword>
<dbReference type="PROSITE" id="PS50157">
    <property type="entry name" value="ZINC_FINGER_C2H2_2"/>
    <property type="match status" value="5"/>
</dbReference>
<keyword evidence="7 10" id="KW-0371">Homeobox</keyword>
<feature type="compositionally biased region" description="Acidic residues" evidence="12">
    <location>
        <begin position="268"/>
        <end position="280"/>
    </location>
</feature>
<evidence type="ECO:0000256" key="12">
    <source>
        <dbReference type="SAM" id="MobiDB-lite"/>
    </source>
</evidence>
<feature type="region of interest" description="Disordered" evidence="12">
    <location>
        <begin position="127"/>
        <end position="169"/>
    </location>
</feature>
<dbReference type="Pfam" id="PF00046">
    <property type="entry name" value="Homeodomain"/>
    <property type="match status" value="3"/>
</dbReference>
<feature type="domain" description="Homeobox" evidence="13">
    <location>
        <begin position="926"/>
        <end position="986"/>
    </location>
</feature>
<feature type="domain" description="C2H2-type" evidence="14">
    <location>
        <begin position="1004"/>
        <end position="1032"/>
    </location>
</feature>
<feature type="domain" description="C2H2-type" evidence="14">
    <location>
        <begin position="174"/>
        <end position="201"/>
    </location>
</feature>
<feature type="compositionally biased region" description="Polar residues" evidence="12">
    <location>
        <begin position="498"/>
        <end position="507"/>
    </location>
</feature>
<feature type="region of interest" description="Disordered" evidence="12">
    <location>
        <begin position="498"/>
        <end position="528"/>
    </location>
</feature>
<feature type="compositionally biased region" description="Polar residues" evidence="12">
    <location>
        <begin position="909"/>
        <end position="918"/>
    </location>
</feature>
<dbReference type="PANTHER" id="PTHR45891:SF3">
    <property type="entry name" value="ZINC FINGER PROTEIN 2"/>
    <property type="match status" value="1"/>
</dbReference>
<evidence type="ECO:0000256" key="7">
    <source>
        <dbReference type="ARBA" id="ARBA00023155"/>
    </source>
</evidence>
<sequence length="1234" mass="137643">GCHCRLCGYTTPLRANFSLHCQTDRHRTRYQLAAHLQEGGDRGQEGASLITKGNPVQLRCNLCDFVTSSLEKLQGHSLTSHHEASFRVYKVRHKNTFYCIATKICGILVENTEGEIAAPKDVTALLTPPLEDNTTHPSNGTLAPRSPTQTPPSSPPTSPPSDPSPLSDRHGYRFRCSRCSLAFPTQEKLQLHWQYHAMRAATECPLCSRQCRSQEALQRHMQNTHSQQDSTQGQNALLAPHTVPYMEHNKDSVQQDFSLSPQVGQEAGEGDDDKIDEETVGMEVREEQKEDKTKEKEVVHESNGAEENSAELEKGPPEEVVSEPSSSLLVKKSSNSTMDRYRDPSRPYKCTICSESFTQKTILLVHYNSVSHLHRARRALQDSGTNSVAPEAPRGPDPRPYRCRLCGVGYSQSSTLDIHLRSVLHQTRARAAQNSAPQNPESTLTLPGSVPSTTAQVATIREETSKSLPVTKKPDGISALDDSREDIKKQCLTLSPCSLSPELSANPSPQPQMIEEPQRGRRSSRTRFTEQQLETLQGVFEATPYPREEEYDRLSALLSLPNRVIVVWFQNARQRARKNQDRGIDDGLEGKNHADNISKQRNGCYMTDVDHQDNAYDDGQEDPHNDNSMDFTYEYYSHPDSPSLDSSIHCSESEHQTAKGDQTSAAKKREDKITSPQANVSPAPGNSQNTILDADMQQKEVSRILKTASDPPPESPAETPQNCAASSSQNSSTAILSKAKSDHGIAHSPSRDQPEKVADPSPSPSSAPESETIQSWTPDTTACLSTETPSQPQAPAQFQCSLCPVSLPSFQLWQEHQTRHLLAAQSQVQLLHSGFTDRPMPYMMLHPNPTLMASQMLSGAMSQIHPNPTHPMISHLNNIQIKNTFSDHSSNTLNNSLTPTKQNTKHISETSFEGQTGNREVEEEHRRDKRQRTTITPEQLEVLCQRYSLDSNPTRGVLESIARDVGLTRRVVQVWFQNTRARERKGQFRSVGPGSSFTLGLNHLRCPFCRALFKVKSALDAHMRSRHWAEAERAGFNLSMGNGSSGQTVMAMTSATERPGPSISSTPIHNPGYDMNNKEFNLKLSAASFSSSTNLKNPEEDDEYEDDDDNYPCEESSSMVDQGSPSPEISGDQSSDWSESQSQQQHHHHQQQRQRTQMSHFQVLQLKTFYRNHRTPNRLECETMGQKLGLPPRVVQVWFQNARAKEKRARSLTSDTAEREQAELSARAGERDRA</sequence>
<evidence type="ECO:0000313" key="15">
    <source>
        <dbReference type="EMBL" id="MEQ2173748.1"/>
    </source>
</evidence>
<feature type="region of interest" description="Disordered" evidence="12">
    <location>
        <begin position="429"/>
        <end position="482"/>
    </location>
</feature>
<dbReference type="CDD" id="cd00086">
    <property type="entry name" value="homeodomain"/>
    <property type="match status" value="3"/>
</dbReference>
<feature type="compositionally biased region" description="Polar residues" evidence="12">
    <location>
        <begin position="1116"/>
        <end position="1127"/>
    </location>
</feature>
<keyword evidence="6 10" id="KW-0238">DNA-binding</keyword>
<feature type="compositionally biased region" description="Polar residues" evidence="12">
    <location>
        <begin position="1055"/>
        <end position="1068"/>
    </location>
</feature>
<dbReference type="Gene3D" id="1.10.10.60">
    <property type="entry name" value="Homeodomain-like"/>
    <property type="match status" value="3"/>
</dbReference>
<evidence type="ECO:0000256" key="1">
    <source>
        <dbReference type="ARBA" id="ARBA00004123"/>
    </source>
</evidence>
<feature type="domain" description="C2H2-type" evidence="14">
    <location>
        <begin position="401"/>
        <end position="430"/>
    </location>
</feature>
<evidence type="ECO:0000256" key="10">
    <source>
        <dbReference type="PROSITE-ProRule" id="PRU00108"/>
    </source>
</evidence>
<keyword evidence="2" id="KW-0479">Metal-binding</keyword>
<proteinExistence type="predicted"/>
<dbReference type="InterPro" id="IPR001356">
    <property type="entry name" value="HD"/>
</dbReference>
<name>A0ABV0NQT9_9TELE</name>
<dbReference type="Pfam" id="PF24056">
    <property type="entry name" value="zf-C2H2_ZFHX3"/>
    <property type="match status" value="1"/>
</dbReference>
<evidence type="ECO:0000256" key="5">
    <source>
        <dbReference type="ARBA" id="ARBA00022833"/>
    </source>
</evidence>
<feature type="domain" description="C2H2-type" evidence="14">
    <location>
        <begin position="348"/>
        <end position="379"/>
    </location>
</feature>
<dbReference type="PROSITE" id="PS50071">
    <property type="entry name" value="HOMEOBOX_2"/>
    <property type="match status" value="3"/>
</dbReference>
<feature type="compositionally biased region" description="Acidic residues" evidence="12">
    <location>
        <begin position="1099"/>
        <end position="1112"/>
    </location>
</feature>
<feature type="DNA-binding region" description="Homeobox" evidence="10">
    <location>
        <begin position="928"/>
        <end position="987"/>
    </location>
</feature>
<feature type="region of interest" description="Disordered" evidence="12">
    <location>
        <begin position="575"/>
        <end position="690"/>
    </location>
</feature>
<feature type="domain" description="Homeobox" evidence="13">
    <location>
        <begin position="519"/>
        <end position="579"/>
    </location>
</feature>
<feature type="region of interest" description="Disordered" evidence="12">
    <location>
        <begin position="1055"/>
        <end position="1074"/>
    </location>
</feature>
<evidence type="ECO:0000259" key="13">
    <source>
        <dbReference type="PROSITE" id="PS50071"/>
    </source>
</evidence>
<feature type="DNA-binding region" description="Homeobox" evidence="10">
    <location>
        <begin position="1151"/>
        <end position="1210"/>
    </location>
</feature>
<dbReference type="SMART" id="SM00389">
    <property type="entry name" value="HOX"/>
    <property type="match status" value="3"/>
</dbReference>
<dbReference type="EMBL" id="JAHRIO010049992">
    <property type="protein sequence ID" value="MEQ2173748.1"/>
    <property type="molecule type" value="Genomic_DNA"/>
</dbReference>
<evidence type="ECO:0000259" key="14">
    <source>
        <dbReference type="PROSITE" id="PS50157"/>
    </source>
</evidence>
<dbReference type="InterPro" id="IPR036236">
    <property type="entry name" value="Znf_C2H2_sf"/>
</dbReference>
<evidence type="ECO:0008006" key="17">
    <source>
        <dbReference type="Google" id="ProtNLM"/>
    </source>
</evidence>
<dbReference type="InterPro" id="IPR017970">
    <property type="entry name" value="Homeobox_CS"/>
</dbReference>
<feature type="compositionally biased region" description="Pro residues" evidence="12">
    <location>
        <begin position="149"/>
        <end position="163"/>
    </location>
</feature>
<gene>
    <name evidence="15" type="ORF">GOODEAATRI_000592</name>
</gene>
<keyword evidence="4 9" id="KW-0863">Zinc-finger</keyword>
<evidence type="ECO:0000256" key="4">
    <source>
        <dbReference type="ARBA" id="ARBA00022771"/>
    </source>
</evidence>
<dbReference type="SUPFAM" id="SSF46689">
    <property type="entry name" value="Homeodomain-like"/>
    <property type="match status" value="3"/>
</dbReference>
<evidence type="ECO:0000256" key="9">
    <source>
        <dbReference type="PROSITE-ProRule" id="PRU00042"/>
    </source>
</evidence>
<feature type="compositionally biased region" description="Polar residues" evidence="12">
    <location>
        <begin position="432"/>
        <end position="457"/>
    </location>
</feature>
<feature type="compositionally biased region" description="Basic and acidic residues" evidence="12">
    <location>
        <begin position="739"/>
        <end position="758"/>
    </location>
</feature>
<dbReference type="PROSITE" id="PS00027">
    <property type="entry name" value="HOMEOBOX_1"/>
    <property type="match status" value="1"/>
</dbReference>
<evidence type="ECO:0000256" key="11">
    <source>
        <dbReference type="RuleBase" id="RU000682"/>
    </source>
</evidence>
<comment type="caution">
    <text evidence="15">The sequence shown here is derived from an EMBL/GenBank/DDBJ whole genome shotgun (WGS) entry which is preliminary data.</text>
</comment>
<dbReference type="SUPFAM" id="SSF57667">
    <property type="entry name" value="beta-beta-alpha zinc fingers"/>
    <property type="match status" value="2"/>
</dbReference>
<reference evidence="15 16" key="1">
    <citation type="submission" date="2021-06" db="EMBL/GenBank/DDBJ databases">
        <authorList>
            <person name="Palmer J.M."/>
        </authorList>
    </citation>
    <scope>NUCLEOTIDE SEQUENCE [LARGE SCALE GENOMIC DNA]</scope>
    <source>
        <strain evidence="15 16">GA_2019</strain>
        <tissue evidence="15">Muscle</tissue>
    </source>
</reference>
<feature type="compositionally biased region" description="Low complexity" evidence="12">
    <location>
        <begin position="721"/>
        <end position="732"/>
    </location>
</feature>
<keyword evidence="16" id="KW-1185">Reference proteome</keyword>
<feature type="compositionally biased region" description="Polar residues" evidence="12">
    <location>
        <begin position="674"/>
        <end position="690"/>
    </location>
</feature>
<evidence type="ECO:0000256" key="3">
    <source>
        <dbReference type="ARBA" id="ARBA00022737"/>
    </source>
</evidence>
<dbReference type="PANTHER" id="PTHR45891">
    <property type="entry name" value="ZINC FINGER HOMEOBOX PROTEIN"/>
    <property type="match status" value="1"/>
</dbReference>
<feature type="region of interest" description="Disordered" evidence="12">
    <location>
        <begin position="380"/>
        <end position="400"/>
    </location>
</feature>
<evidence type="ECO:0000256" key="2">
    <source>
        <dbReference type="ARBA" id="ARBA00022723"/>
    </source>
</evidence>
<feature type="region of interest" description="Disordered" evidence="12">
    <location>
        <begin position="897"/>
        <end position="933"/>
    </location>
</feature>
<feature type="domain" description="C2H2-type" evidence="14">
    <location>
        <begin position="202"/>
        <end position="230"/>
    </location>
</feature>
<dbReference type="PROSITE" id="PS00028">
    <property type="entry name" value="ZINC_FINGER_C2H2_1"/>
    <property type="match status" value="5"/>
</dbReference>
<feature type="non-terminal residue" evidence="15">
    <location>
        <position position="1"/>
    </location>
</feature>
<feature type="region of interest" description="Disordered" evidence="12">
    <location>
        <begin position="1206"/>
        <end position="1234"/>
    </location>
</feature>
<feature type="domain" description="Homeobox" evidence="13">
    <location>
        <begin position="1149"/>
        <end position="1209"/>
    </location>
</feature>
<feature type="DNA-binding region" description="Homeobox" evidence="10">
    <location>
        <begin position="521"/>
        <end position="580"/>
    </location>
</feature>
<feature type="region of interest" description="Disordered" evidence="12">
    <location>
        <begin position="705"/>
        <end position="775"/>
    </location>
</feature>
<feature type="compositionally biased region" description="Low complexity" evidence="12">
    <location>
        <begin position="1133"/>
        <end position="1144"/>
    </location>
</feature>
<feature type="compositionally biased region" description="Basic and acidic residues" evidence="12">
    <location>
        <begin position="1216"/>
        <end position="1234"/>
    </location>
</feature>
<evidence type="ECO:0000256" key="8">
    <source>
        <dbReference type="ARBA" id="ARBA00023242"/>
    </source>
</evidence>